<feature type="transmembrane region" description="Helical" evidence="1">
    <location>
        <begin position="102"/>
        <end position="126"/>
    </location>
</feature>
<reference evidence="2 3" key="1">
    <citation type="submission" date="2016-05" db="EMBL/GenBank/DDBJ databases">
        <title>Genomic and physiological characterization of Planctopirus sp. isolated from fresh water lake.</title>
        <authorList>
            <person name="Subhash Y."/>
            <person name="Ramana C."/>
        </authorList>
    </citation>
    <scope>NUCLEOTIDE SEQUENCE [LARGE SCALE GENOMIC DNA]</scope>
    <source>
        <strain evidence="2 3">JC280</strain>
    </source>
</reference>
<organism evidence="2 3">
    <name type="scientific">Planctopirus hydrillae</name>
    <dbReference type="NCBI Taxonomy" id="1841610"/>
    <lineage>
        <taxon>Bacteria</taxon>
        <taxon>Pseudomonadati</taxon>
        <taxon>Planctomycetota</taxon>
        <taxon>Planctomycetia</taxon>
        <taxon>Planctomycetales</taxon>
        <taxon>Planctomycetaceae</taxon>
        <taxon>Planctopirus</taxon>
    </lineage>
</organism>
<gene>
    <name evidence="2" type="ORF">A6X21_10555</name>
</gene>
<comment type="caution">
    <text evidence="2">The sequence shown here is derived from an EMBL/GenBank/DDBJ whole genome shotgun (WGS) entry which is preliminary data.</text>
</comment>
<dbReference type="OrthoDB" id="214363at2"/>
<feature type="transmembrane region" description="Helical" evidence="1">
    <location>
        <begin position="40"/>
        <end position="58"/>
    </location>
</feature>
<sequence length="127" mass="13534">MRLSRYHLIVFVSFAAIAATIAVRACLIYNEFAGTDKTPLHIAAIALGVVMGPMTGPFANSGEIGGPPLLILWTVILFVGLLATLSPFAFIKSRVSPGVHVLVWSGYLLACLAWFSSSIVSLGHYLS</sequence>
<evidence type="ECO:0000313" key="3">
    <source>
        <dbReference type="Proteomes" id="UP000094828"/>
    </source>
</evidence>
<dbReference type="RefSeq" id="WP_068850701.1">
    <property type="nucleotide sequence ID" value="NZ_LYDR01000150.1"/>
</dbReference>
<accession>A0A1C3E6Q6</accession>
<evidence type="ECO:0000256" key="1">
    <source>
        <dbReference type="SAM" id="Phobius"/>
    </source>
</evidence>
<protein>
    <submittedName>
        <fullName evidence="2">Uncharacterized protein</fullName>
    </submittedName>
</protein>
<proteinExistence type="predicted"/>
<name>A0A1C3E6Q6_9PLAN</name>
<keyword evidence="1" id="KW-0812">Transmembrane</keyword>
<feature type="transmembrane region" description="Helical" evidence="1">
    <location>
        <begin position="70"/>
        <end position="90"/>
    </location>
</feature>
<evidence type="ECO:0000313" key="2">
    <source>
        <dbReference type="EMBL" id="ODA28926.1"/>
    </source>
</evidence>
<dbReference type="STRING" id="1841610.A6X21_10555"/>
<dbReference type="EMBL" id="LYDR01000150">
    <property type="protein sequence ID" value="ODA28926.1"/>
    <property type="molecule type" value="Genomic_DNA"/>
</dbReference>
<dbReference type="Proteomes" id="UP000094828">
    <property type="component" value="Unassembled WGS sequence"/>
</dbReference>
<keyword evidence="3" id="KW-1185">Reference proteome</keyword>
<keyword evidence="1" id="KW-0472">Membrane</keyword>
<keyword evidence="1" id="KW-1133">Transmembrane helix</keyword>
<dbReference type="AlphaFoldDB" id="A0A1C3E6Q6"/>